<sequence length="446" mass="51257">MAYSSRTGKRPDELASKSSHSFLINDEEVQSFLENCEYPKSAEEVELDRSRIIKIQYPEENSIEHIIAMDGGYSTIPVRKTFPSSLITFFQFGEIFLNTEDLNNMSEMPFISRESMSALKDLERSKLVLPTKNVSYNSNITLTHSVRSTIYEYFKKKGDEKNNLLSTTYWLIFNLFDQPEESFNLTICPHCKGKNQDILRANFNSEYTTNCPECNGILYLTDCFRLHEVIDDELGAGGILGYLVNLIEQINIIHTIKYIKETQPKLLDKFFFIKDGPLAFFGQTANMHKHVRKLCNYLFEHHNLFLAGLEKSGAFVEHADEIKNLLEPGEALLLTNKHIYSYILPGDPENTQPYAGTSYYSSKIIFKSRDERVYVITLPVENENIVLNPQKDDFKNLDTILWNIEKLRCDMYDNSIVPVALANKLISLSSHPSSSILEKFAKKHTK</sequence>
<dbReference type="EMBL" id="CP015199">
    <property type="protein sequence ID" value="ANF52907.1"/>
    <property type="molecule type" value="Genomic_DNA"/>
</dbReference>
<gene>
    <name evidence="2" type="ORF">A0O34_21335</name>
</gene>
<proteinExistence type="predicted"/>
<accession>A0A172Y0V0</accession>
<dbReference type="AlphaFoldDB" id="A0A172Y0V0"/>
<dbReference type="OrthoDB" id="63920at2"/>
<name>A0A172Y0V0_9FLAO</name>
<reference evidence="2 3" key="1">
    <citation type="submission" date="2016-04" db="EMBL/GenBank/DDBJ databases">
        <title>Complete Genome Sequence of Chryseobacterium sp. IHBB 10212.</title>
        <authorList>
            <person name="Pal M."/>
            <person name="Swarnkar M.K."/>
            <person name="Kaushal K."/>
            <person name="Chhibber S."/>
            <person name="Singh A.K."/>
            <person name="Gulati A."/>
        </authorList>
    </citation>
    <scope>NUCLEOTIDE SEQUENCE [LARGE SCALE GENOMIC DNA]</scope>
    <source>
        <strain evidence="2 3">IHBB 10212</strain>
    </source>
</reference>
<dbReference type="STRING" id="1685010.A0O34_21335"/>
<dbReference type="KEGG" id="chh:A0O34_21335"/>
<feature type="domain" description="NurA" evidence="1">
    <location>
        <begin position="66"/>
        <end position="261"/>
    </location>
</feature>
<dbReference type="RefSeq" id="WP_066759169.1">
    <property type="nucleotide sequence ID" value="NZ_CP015199.1"/>
</dbReference>
<dbReference type="InterPro" id="IPR018977">
    <property type="entry name" value="NurA_domain"/>
</dbReference>
<organism evidence="2 3">
    <name type="scientific">Chryseobacterium glaciei</name>
    <dbReference type="NCBI Taxonomy" id="1685010"/>
    <lineage>
        <taxon>Bacteria</taxon>
        <taxon>Pseudomonadati</taxon>
        <taxon>Bacteroidota</taxon>
        <taxon>Flavobacteriia</taxon>
        <taxon>Flavobacteriales</taxon>
        <taxon>Weeksellaceae</taxon>
        <taxon>Chryseobacterium group</taxon>
        <taxon>Chryseobacterium</taxon>
    </lineage>
</organism>
<dbReference type="Proteomes" id="UP000077824">
    <property type="component" value="Chromosome"/>
</dbReference>
<dbReference type="Pfam" id="PF09376">
    <property type="entry name" value="NurA"/>
    <property type="match status" value="1"/>
</dbReference>
<evidence type="ECO:0000313" key="3">
    <source>
        <dbReference type="Proteomes" id="UP000077824"/>
    </source>
</evidence>
<protein>
    <recommendedName>
        <fullName evidence="1">NurA domain-containing protein</fullName>
    </recommendedName>
</protein>
<evidence type="ECO:0000259" key="1">
    <source>
        <dbReference type="Pfam" id="PF09376"/>
    </source>
</evidence>
<evidence type="ECO:0000313" key="2">
    <source>
        <dbReference type="EMBL" id="ANF52907.1"/>
    </source>
</evidence>
<keyword evidence="3" id="KW-1185">Reference proteome</keyword>